<dbReference type="SUPFAM" id="SSF116734">
    <property type="entry name" value="DNA methylase specificity domain"/>
    <property type="match status" value="2"/>
</dbReference>
<comment type="caution">
    <text evidence="5">The sequence shown here is derived from an EMBL/GenBank/DDBJ whole genome shotgun (WGS) entry which is preliminary data.</text>
</comment>
<dbReference type="Gene3D" id="3.90.220.20">
    <property type="entry name" value="DNA methylase specificity domains"/>
    <property type="match status" value="2"/>
</dbReference>
<dbReference type="RefSeq" id="WP_139330964.1">
    <property type="nucleotide sequence ID" value="NZ_AZRA01000070.1"/>
</dbReference>
<dbReference type="Gene3D" id="1.10.287.1120">
    <property type="entry name" value="Bipartite methylase S protein"/>
    <property type="match status" value="1"/>
</dbReference>
<dbReference type="eggNOG" id="COG0732">
    <property type="taxonomic scope" value="Bacteria"/>
</dbReference>
<dbReference type="InterPro" id="IPR044946">
    <property type="entry name" value="Restrct_endonuc_typeI_TRD_sf"/>
</dbReference>
<dbReference type="CDD" id="cd17246">
    <property type="entry name" value="RMtype1_S_SonII-TRD2-CR2_like"/>
    <property type="match status" value="1"/>
</dbReference>
<dbReference type="Proteomes" id="UP000026714">
    <property type="component" value="Unassembled WGS sequence"/>
</dbReference>
<feature type="domain" description="Type I restriction modification DNA specificity" evidence="4">
    <location>
        <begin position="247"/>
        <end position="384"/>
    </location>
</feature>
<dbReference type="PATRIC" id="fig|1286631.3.peg.2650"/>
<evidence type="ECO:0000313" key="6">
    <source>
        <dbReference type="Proteomes" id="UP000026714"/>
    </source>
</evidence>
<evidence type="ECO:0000313" key="5">
    <source>
        <dbReference type="EMBL" id="KDB51677.1"/>
    </source>
</evidence>
<protein>
    <recommendedName>
        <fullName evidence="4">Type I restriction modification DNA specificity domain-containing protein</fullName>
    </recommendedName>
</protein>
<evidence type="ECO:0000256" key="2">
    <source>
        <dbReference type="ARBA" id="ARBA00022747"/>
    </source>
</evidence>
<dbReference type="InterPro" id="IPR052021">
    <property type="entry name" value="Type-I_RS_S_subunit"/>
</dbReference>
<keyword evidence="6" id="KW-1185">Reference proteome</keyword>
<dbReference type="CDD" id="cd17283">
    <property type="entry name" value="RMtype1_S_Hpy180ORF7835P_TRD2-CR2_like"/>
    <property type="match status" value="1"/>
</dbReference>
<dbReference type="PANTHER" id="PTHR30408">
    <property type="entry name" value="TYPE-1 RESTRICTION ENZYME ECOKI SPECIFICITY PROTEIN"/>
    <property type="match status" value="1"/>
</dbReference>
<evidence type="ECO:0000256" key="1">
    <source>
        <dbReference type="ARBA" id="ARBA00010923"/>
    </source>
</evidence>
<accession>A0A059KJN6</accession>
<dbReference type="AlphaFoldDB" id="A0A059KJN6"/>
<dbReference type="STRING" id="34103.SAMN05421778_1318"/>
<comment type="similarity">
    <text evidence="1">Belongs to the type-I restriction system S methylase family.</text>
</comment>
<sequence>MTMSQQANDTSRNPGWTSTALSQLSSVVRGASPRPAGDPKYFNGDFIPWLTVAALTNIPESKTIVFETAGKLTEAGAQFSRTLTPGTVIIANSGATLGVAKILGIRCCANDGIAALLDLCSDVDARYIVYQINSQTDRLRTVVATGNGQPNLNTGLIGAIEIDLPCKDEQSAIADALTDADALIDSLEQLLAKKRQIKQGAMQELLTGKRRLPGFDGAWSFEELRNLVQTPVTDGPHTTPVFVDSGVPFLSVNNLVGNRIDLTDLRFITREDDQIFAKKCKPQRGDVLLGKAASVGKVAIVEEDFDFNIWSPIALIRAGSSVVSKFLYYQLQSRSVLTQIAVLTNSSSQGNIGMGDIEKLQITVPCVDEQSAIAQVLSDMDADIAAVDDRLTKARAMKQAMAQVLLTGRVRLV</sequence>
<keyword evidence="3" id="KW-0238">DNA-binding</keyword>
<organism evidence="5 6">
    <name type="scientific">Sphaerotilus natans subsp. natans DSM 6575</name>
    <dbReference type="NCBI Taxonomy" id="1286631"/>
    <lineage>
        <taxon>Bacteria</taxon>
        <taxon>Pseudomonadati</taxon>
        <taxon>Pseudomonadota</taxon>
        <taxon>Betaproteobacteria</taxon>
        <taxon>Burkholderiales</taxon>
        <taxon>Sphaerotilaceae</taxon>
        <taxon>Sphaerotilus</taxon>
    </lineage>
</organism>
<gene>
    <name evidence="5" type="ORF">X805_27040</name>
</gene>
<dbReference type="Pfam" id="PF01420">
    <property type="entry name" value="Methylase_S"/>
    <property type="match status" value="2"/>
</dbReference>
<dbReference type="EMBL" id="AZRA01000070">
    <property type="protein sequence ID" value="KDB51677.1"/>
    <property type="molecule type" value="Genomic_DNA"/>
</dbReference>
<reference evidence="5 6" key="1">
    <citation type="journal article" date="2014" name="FEMS Microbiol. Ecol.">
        <title>Sphaerotilus natans encrusted with nanoball-shaped Fe(III) oxide minerals formed by nitrate-reducing mixotrophic Fe(II) oxidation.</title>
        <authorList>
            <person name="Park S."/>
            <person name="Kim D.H."/>
            <person name="Lee J.H."/>
            <person name="Hur H.G."/>
        </authorList>
    </citation>
    <scope>NUCLEOTIDE SEQUENCE [LARGE SCALE GENOMIC DNA]</scope>
    <source>
        <strain evidence="5 6">DSM 6575</strain>
    </source>
</reference>
<name>A0A059KJN6_9BURK</name>
<evidence type="ECO:0000256" key="3">
    <source>
        <dbReference type="ARBA" id="ARBA00023125"/>
    </source>
</evidence>
<dbReference type="GO" id="GO:0003677">
    <property type="term" value="F:DNA binding"/>
    <property type="evidence" value="ECO:0007669"/>
    <property type="project" value="UniProtKB-KW"/>
</dbReference>
<dbReference type="InterPro" id="IPR000055">
    <property type="entry name" value="Restrct_endonuc_typeI_TRD"/>
</dbReference>
<dbReference type="GO" id="GO:0009307">
    <property type="term" value="P:DNA restriction-modification system"/>
    <property type="evidence" value="ECO:0007669"/>
    <property type="project" value="UniProtKB-KW"/>
</dbReference>
<proteinExistence type="inferred from homology"/>
<dbReference type="PANTHER" id="PTHR30408:SF12">
    <property type="entry name" value="TYPE I RESTRICTION ENZYME MJAVIII SPECIFICITY SUBUNIT"/>
    <property type="match status" value="1"/>
</dbReference>
<evidence type="ECO:0000259" key="4">
    <source>
        <dbReference type="Pfam" id="PF01420"/>
    </source>
</evidence>
<feature type="domain" description="Type I restriction modification DNA specificity" evidence="4">
    <location>
        <begin position="15"/>
        <end position="192"/>
    </location>
</feature>
<keyword evidence="2" id="KW-0680">Restriction system</keyword>